<dbReference type="PROSITE" id="PS50853">
    <property type="entry name" value="FN3"/>
    <property type="match status" value="4"/>
</dbReference>
<protein>
    <recommendedName>
        <fullName evidence="19">Down syndrome cell adhesion molecule-like protein Dscam2</fullName>
    </recommendedName>
</protein>
<dbReference type="SMART" id="SM00060">
    <property type="entry name" value="FN3"/>
    <property type="match status" value="4"/>
</dbReference>
<keyword evidence="11" id="KW-0393">Immunoglobulin domain</keyword>
<evidence type="ECO:0000256" key="11">
    <source>
        <dbReference type="ARBA" id="ARBA00023319"/>
    </source>
</evidence>
<comment type="subcellular location">
    <subcellularLocation>
        <location evidence="1">Cell membrane</location>
        <topology evidence="1">Single-pass type I membrane protein</topology>
    </subcellularLocation>
</comment>
<feature type="domain" description="Ig-like" evidence="15">
    <location>
        <begin position="337"/>
        <end position="423"/>
    </location>
</feature>
<evidence type="ECO:0008006" key="19">
    <source>
        <dbReference type="Google" id="ProtNLM"/>
    </source>
</evidence>
<evidence type="ECO:0000259" key="16">
    <source>
        <dbReference type="PROSITE" id="PS50853"/>
    </source>
</evidence>
<dbReference type="GO" id="GO:0030154">
    <property type="term" value="P:cell differentiation"/>
    <property type="evidence" value="ECO:0007669"/>
    <property type="project" value="UniProtKB-ARBA"/>
</dbReference>
<evidence type="ECO:0000256" key="13">
    <source>
        <dbReference type="SAM" id="Phobius"/>
    </source>
</evidence>
<feature type="domain" description="Ig-like" evidence="15">
    <location>
        <begin position="526"/>
        <end position="611"/>
    </location>
</feature>
<dbReference type="InterPro" id="IPR003598">
    <property type="entry name" value="Ig_sub2"/>
</dbReference>
<dbReference type="SUPFAM" id="SSF48726">
    <property type="entry name" value="Immunoglobulin"/>
    <property type="match status" value="9"/>
</dbReference>
<dbReference type="GO" id="GO:0098609">
    <property type="term" value="P:cell-cell adhesion"/>
    <property type="evidence" value="ECO:0007669"/>
    <property type="project" value="TreeGrafter"/>
</dbReference>
<organism evidence="17 18">
    <name type="scientific">Larinioides sclopetarius</name>
    <dbReference type="NCBI Taxonomy" id="280406"/>
    <lineage>
        <taxon>Eukaryota</taxon>
        <taxon>Metazoa</taxon>
        <taxon>Ecdysozoa</taxon>
        <taxon>Arthropoda</taxon>
        <taxon>Chelicerata</taxon>
        <taxon>Arachnida</taxon>
        <taxon>Araneae</taxon>
        <taxon>Araneomorphae</taxon>
        <taxon>Entelegynae</taxon>
        <taxon>Araneoidea</taxon>
        <taxon>Araneidae</taxon>
        <taxon>Larinioides</taxon>
    </lineage>
</organism>
<evidence type="ECO:0000256" key="2">
    <source>
        <dbReference type="ARBA" id="ARBA00022475"/>
    </source>
</evidence>
<dbReference type="GO" id="GO:0005886">
    <property type="term" value="C:plasma membrane"/>
    <property type="evidence" value="ECO:0007669"/>
    <property type="project" value="UniProtKB-SubCell"/>
</dbReference>
<dbReference type="Pfam" id="PF13927">
    <property type="entry name" value="Ig_3"/>
    <property type="match status" value="4"/>
</dbReference>
<feature type="domain" description="Ig-like" evidence="15">
    <location>
        <begin position="713"/>
        <end position="800"/>
    </location>
</feature>
<feature type="signal peptide" evidence="14">
    <location>
        <begin position="1"/>
        <end position="27"/>
    </location>
</feature>
<keyword evidence="18" id="KW-1185">Reference proteome</keyword>
<dbReference type="GO" id="GO:0009653">
    <property type="term" value="P:anatomical structure morphogenesis"/>
    <property type="evidence" value="ECO:0007669"/>
    <property type="project" value="UniProtKB-ARBA"/>
</dbReference>
<dbReference type="Pfam" id="PF25059">
    <property type="entry name" value="FN3_DSCAM-DSCAML_C"/>
    <property type="match status" value="1"/>
</dbReference>
<feature type="chain" id="PRO_5043774356" description="Down syndrome cell adhesion molecule-like protein Dscam2" evidence="14">
    <location>
        <begin position="28"/>
        <end position="1586"/>
    </location>
</feature>
<sequence length="1586" mass="176723">MIIKRRGYEMIPLWFLLLIFLAVLVLGDRSNRRFRGPNFVHEPLETVEFSNSTGAVISCSAQGYPEPTIRWERRDGTPVSTIPGIRQIRPDNSLVFFPINTDQYRQDVHAAVYRCIASNKIGTIRSRDVVIKTVLQQSYEVHVSDHFVIRGSTAILQCQSPPAVRPFIKVMLWLREDGVSIGSPGTIGDKYNILPSGELLVKNAIQSDALIGYQCQVHHRLIGESKLSTTSGKIIIREPHSSLPPTITESRPIVRAREGERVFLPCVGQGYPSPSYRWGRRDGDRITSFHLGERILQKDGILVIQQAAIQDTGVYVCELNNSVGQDKTETKLLVSAPLSAKIDPESQTVDVGKMATLSCRVMGHPVHSVVWLKNGSPLVANGPIKLVSRDILQINPIRREDSGMYQCFVSNDQEVVQGSAELFVAEDAPTFTYVFSEQAVHPGTSVSLKCSASGNPLPQVTWLVDGFAIPEAYHIRVGDYVSDERTVNSYVNVSSVTVEDGGTYQCVAQNGVQVINHSRRLNVFGPPFIRPMRNLTALDGQIITVHCPVSGYPITKVYWERDGRPLPHNHRQKTFPNGTLVIEDLQRSRDGGKYHCVAENNRSRTARRDVSLNIMAPPIVEPFSFASGLSEGKRATVTCVVSSGDLPIRISWMKDGHPLPDDLRGSISTVNEFTSTLSFSSVSQIHNGNYTCIASNPVASRNHTATMIVKVPPKWRTEPSDKSVVMGQPAMFDCQAGGYPDPVIRWKKSAEGSKTQFQVIISNENVQILENGSLIIKEASKEDSGHYMCQATNDVGSGLSTVVYLKVHVAAHFKDKFKAITLTRGQSATLTCRAIGEKPLALSWAKDRHPFDPSFEPRYSFEERIFSEGMEATIKISSANRKDSSLFSCIAQNAYGKDDTNFQVIVQEPPDRPASVDVTTKGSRSISITWSAPYSGNSLILKYIIEYKSAKEPWTLAKTIAVDSSDIMHTIQGLVPHTTYHIRVKAENAVGSGDFSEPITVLTDGEAPSGPPRDVRAIATSSRSIQVTWKPPSKEDSVSPIDGYYVGYKSRNSDQYAYKTLETSLGGLLECEITDLNKNTKYKVIVQAFNNKGAGPPSDEAQVQTLEFDPPGAPTLRLVSATASSIHLAWEMIEDNNNPVSGYILFQKSEAPEWEEVQLSEERNSYVFYGLQCGMRYQFYLVAFNVAGRGQPSDVISARTEGTVPIAPVRENLLTINSTFIVIHLISWKSGGCAINFFAVQYKPLNQPEWILLSSNVLPEQKTVTVTDLTPASHYMLLMTAHNDAGTTEAEYQFSTLTPWGATVPPVTSVLDNDRELFQQLKIIIPIACTTVVLVLIITVACVVLIRRRNSNPEEPQQEREISKPVDTVPMTVWEKSGRGDTRLSHSREQLYFPAPYATSRISMYSADGDPEAAHHQQQQQHHHHEQTHNTWRSEEREHTYDVPFMHRQNIIVDEEASGPEGREIGYQIGRHLYLNPAVVELPPDGTLQTHDLALIREIAEAKVQSYLYSKSPRRSNYSRSSKHHHRSRRIRRNVIRRSEMQSETTEDTVYYISDAETSPSPGESFEFSEAECDMHLRLAMEERPV</sequence>
<feature type="domain" description="Ig-like" evidence="15">
    <location>
        <begin position="617"/>
        <end position="708"/>
    </location>
</feature>
<feature type="transmembrane region" description="Helical" evidence="13">
    <location>
        <begin position="1323"/>
        <end position="1346"/>
    </location>
</feature>
<dbReference type="FunFam" id="2.60.40.10:FF:001049">
    <property type="entry name" value="Down syndrome cell adhesion molecule-like protein Dscam2"/>
    <property type="match status" value="1"/>
</dbReference>
<evidence type="ECO:0000313" key="18">
    <source>
        <dbReference type="Proteomes" id="UP001497382"/>
    </source>
</evidence>
<dbReference type="InterPro" id="IPR007110">
    <property type="entry name" value="Ig-like_dom"/>
</dbReference>
<feature type="domain" description="Ig-like" evidence="15">
    <location>
        <begin position="37"/>
        <end position="130"/>
    </location>
</feature>
<name>A0AAV1ZJZ8_9ARAC</name>
<dbReference type="FunFam" id="2.60.40.10:FF:000333">
    <property type="entry name" value="Down syndrome cell adhesion molecule"/>
    <property type="match status" value="1"/>
</dbReference>
<dbReference type="CDD" id="cd00063">
    <property type="entry name" value="FN3"/>
    <property type="match status" value="4"/>
</dbReference>
<dbReference type="Pfam" id="PF00041">
    <property type="entry name" value="fn3"/>
    <property type="match status" value="3"/>
</dbReference>
<dbReference type="CDD" id="cd20956">
    <property type="entry name" value="IgI_4_Dscam"/>
    <property type="match status" value="1"/>
</dbReference>
<reference evidence="17 18" key="1">
    <citation type="submission" date="2024-04" db="EMBL/GenBank/DDBJ databases">
        <authorList>
            <person name="Rising A."/>
            <person name="Reimegard J."/>
            <person name="Sonavane S."/>
            <person name="Akerstrom W."/>
            <person name="Nylinder S."/>
            <person name="Hedman E."/>
            <person name="Kallberg Y."/>
        </authorList>
    </citation>
    <scope>NUCLEOTIDE SEQUENCE [LARGE SCALE GENOMIC DNA]</scope>
</reference>
<keyword evidence="9" id="KW-1015">Disulfide bond</keyword>
<evidence type="ECO:0000256" key="10">
    <source>
        <dbReference type="ARBA" id="ARBA00023180"/>
    </source>
</evidence>
<evidence type="ECO:0000256" key="14">
    <source>
        <dbReference type="SAM" id="SignalP"/>
    </source>
</evidence>
<evidence type="ECO:0000256" key="3">
    <source>
        <dbReference type="ARBA" id="ARBA00022692"/>
    </source>
</evidence>
<keyword evidence="3 13" id="KW-0812">Transmembrane</keyword>
<evidence type="ECO:0000256" key="1">
    <source>
        <dbReference type="ARBA" id="ARBA00004251"/>
    </source>
</evidence>
<dbReference type="FunFam" id="2.60.40.10:FF:000719">
    <property type="entry name" value="nephrin isoform X1"/>
    <property type="match status" value="1"/>
</dbReference>
<feature type="domain" description="Fibronectin type-III" evidence="16">
    <location>
        <begin position="1011"/>
        <end position="1108"/>
    </location>
</feature>
<proteinExistence type="predicted"/>
<evidence type="ECO:0000256" key="8">
    <source>
        <dbReference type="ARBA" id="ARBA00023136"/>
    </source>
</evidence>
<evidence type="ECO:0000256" key="5">
    <source>
        <dbReference type="ARBA" id="ARBA00022737"/>
    </source>
</evidence>
<feature type="region of interest" description="Disordered" evidence="12">
    <location>
        <begin position="1351"/>
        <end position="1371"/>
    </location>
</feature>
<dbReference type="EMBL" id="CAXIEN010000049">
    <property type="protein sequence ID" value="CAL1270594.1"/>
    <property type="molecule type" value="Genomic_DNA"/>
</dbReference>
<keyword evidence="8 13" id="KW-0472">Membrane</keyword>
<keyword evidence="4 14" id="KW-0732">Signal</keyword>
<dbReference type="FunFam" id="2.60.40.10:FF:000028">
    <property type="entry name" value="Neuronal cell adhesion molecule"/>
    <property type="match status" value="1"/>
</dbReference>
<dbReference type="InterPro" id="IPR036116">
    <property type="entry name" value="FN3_sf"/>
</dbReference>
<feature type="domain" description="Ig-like" evidence="15">
    <location>
        <begin position="429"/>
        <end position="522"/>
    </location>
</feature>
<dbReference type="Proteomes" id="UP001497382">
    <property type="component" value="Unassembled WGS sequence"/>
</dbReference>
<comment type="caution">
    <text evidence="17">The sequence shown here is derived from an EMBL/GenBank/DDBJ whole genome shotgun (WGS) entry which is preliminary data.</text>
</comment>
<dbReference type="FunFam" id="2.60.40.10:FF:000017">
    <property type="entry name" value="Down syndrome cell adhesion molecule b"/>
    <property type="match status" value="1"/>
</dbReference>
<evidence type="ECO:0000313" key="17">
    <source>
        <dbReference type="EMBL" id="CAL1270594.1"/>
    </source>
</evidence>
<feature type="domain" description="Fibronectin type-III" evidence="16">
    <location>
        <begin position="1110"/>
        <end position="1203"/>
    </location>
</feature>
<dbReference type="FunFam" id="2.60.40.10:FF:000104">
    <property type="entry name" value="Down syndrome cell adhesion molecule b"/>
    <property type="match status" value="1"/>
</dbReference>
<evidence type="ECO:0000256" key="9">
    <source>
        <dbReference type="ARBA" id="ARBA00023157"/>
    </source>
</evidence>
<dbReference type="InterPro" id="IPR013098">
    <property type="entry name" value="Ig_I-set"/>
</dbReference>
<gene>
    <name evidence="17" type="ORF">LARSCL_LOCUS5382</name>
</gene>
<dbReference type="PRINTS" id="PR00014">
    <property type="entry name" value="FNTYPEIII"/>
</dbReference>
<feature type="compositionally biased region" description="Basic residues" evidence="12">
    <location>
        <begin position="1521"/>
        <end position="1536"/>
    </location>
</feature>
<dbReference type="InterPro" id="IPR056754">
    <property type="entry name" value="DSCAM/DSCAML_C"/>
</dbReference>
<dbReference type="SMART" id="SM00409">
    <property type="entry name" value="IG"/>
    <property type="match status" value="9"/>
</dbReference>
<dbReference type="InterPro" id="IPR003961">
    <property type="entry name" value="FN3_dom"/>
</dbReference>
<dbReference type="Pfam" id="PF07679">
    <property type="entry name" value="I-set"/>
    <property type="match status" value="3"/>
</dbReference>
<evidence type="ECO:0000256" key="12">
    <source>
        <dbReference type="SAM" id="MobiDB-lite"/>
    </source>
</evidence>
<dbReference type="SUPFAM" id="SSF49265">
    <property type="entry name" value="Fibronectin type III"/>
    <property type="match status" value="2"/>
</dbReference>
<dbReference type="PANTHER" id="PTHR44170:SF53">
    <property type="entry name" value="DS CELL ADHESION MOLECULE LIKE 1"/>
    <property type="match status" value="1"/>
</dbReference>
<accession>A0AAV1ZJZ8</accession>
<dbReference type="InterPro" id="IPR003599">
    <property type="entry name" value="Ig_sub"/>
</dbReference>
<evidence type="ECO:0000256" key="6">
    <source>
        <dbReference type="ARBA" id="ARBA00022889"/>
    </source>
</evidence>
<dbReference type="SMART" id="SM00408">
    <property type="entry name" value="IGc2"/>
    <property type="match status" value="8"/>
</dbReference>
<dbReference type="PANTHER" id="PTHR44170">
    <property type="entry name" value="PROTEIN SIDEKICK"/>
    <property type="match status" value="1"/>
</dbReference>
<keyword evidence="5" id="KW-0677">Repeat</keyword>
<feature type="region of interest" description="Disordered" evidence="12">
    <location>
        <begin position="1407"/>
        <end position="1436"/>
    </location>
</feature>
<keyword evidence="7 13" id="KW-1133">Transmembrane helix</keyword>
<dbReference type="InterPro" id="IPR036179">
    <property type="entry name" value="Ig-like_dom_sf"/>
</dbReference>
<keyword evidence="10" id="KW-0325">Glycoprotein</keyword>
<feature type="domain" description="Ig-like" evidence="15">
    <location>
        <begin position="245"/>
        <end position="335"/>
    </location>
</feature>
<evidence type="ECO:0000259" key="15">
    <source>
        <dbReference type="PROSITE" id="PS50835"/>
    </source>
</evidence>
<evidence type="ECO:0000256" key="4">
    <source>
        <dbReference type="ARBA" id="ARBA00022729"/>
    </source>
</evidence>
<dbReference type="InterPro" id="IPR013783">
    <property type="entry name" value="Ig-like_fold"/>
</dbReference>
<dbReference type="PROSITE" id="PS50835">
    <property type="entry name" value="IG_LIKE"/>
    <property type="match status" value="8"/>
</dbReference>
<feature type="domain" description="Fibronectin type-III" evidence="16">
    <location>
        <begin position="1205"/>
        <end position="1306"/>
    </location>
</feature>
<keyword evidence="6" id="KW-0130">Cell adhesion</keyword>
<feature type="domain" description="Fibronectin type-III" evidence="16">
    <location>
        <begin position="909"/>
        <end position="1006"/>
    </location>
</feature>
<dbReference type="Gene3D" id="2.60.40.10">
    <property type="entry name" value="Immunoglobulins"/>
    <property type="match status" value="13"/>
</dbReference>
<keyword evidence="2" id="KW-1003">Cell membrane</keyword>
<dbReference type="FunFam" id="2.60.40.10:FF:000324">
    <property type="entry name" value="Down syndrome cell adhesion molecule, isoform D"/>
    <property type="match status" value="1"/>
</dbReference>
<feature type="region of interest" description="Disordered" evidence="12">
    <location>
        <begin position="1511"/>
        <end position="1547"/>
    </location>
</feature>
<feature type="domain" description="Ig-like" evidence="15">
    <location>
        <begin position="825"/>
        <end position="907"/>
    </location>
</feature>
<evidence type="ECO:0000256" key="7">
    <source>
        <dbReference type="ARBA" id="ARBA00022989"/>
    </source>
</evidence>
<dbReference type="CDD" id="cd20958">
    <property type="entry name" value="IgI_5_Dscam"/>
    <property type="match status" value="1"/>
</dbReference>